<sequence>MTGLDPAFWLDQSPFAMPAGAKAAALTHAMDALTRWHRQHCPAYARILDVATDADRPIATLADVPFIPVRLFKEMDLRSVPEEQVFKTMTSSGTSGQQVSKIFLDRETAALQTKILSRLMGEVIGRKRLPMLVIDSASVLKDRNAFSARGAGILGFSMFGQNVTYALDAEMNLDLPAIDAFLERHAGQPVFLFGFTFMIWQHFYKPLQALGRRLTIDQGVLLHGGGWKKLQDEAVSSRDFHAALRERAGIDRVVNYYGMVEQTGSIFLECDRGFLHAPAYAEVIIRDVADFSALPPGQTGLVEVLSMIPRSYPGHALLTEDLGRIEGLDGCACGRRGTHFTIAGRVAKAEVRGCSDTYEPAA</sequence>
<dbReference type="Gene3D" id="3.40.50.12780">
    <property type="entry name" value="N-terminal domain of ligase-like"/>
    <property type="match status" value="1"/>
</dbReference>
<proteinExistence type="predicted"/>
<dbReference type="RefSeq" id="WP_339586979.1">
    <property type="nucleotide sequence ID" value="NZ_JBBHJZ010000002.1"/>
</dbReference>
<reference evidence="2 3" key="1">
    <citation type="submission" date="2024-03" db="EMBL/GenBank/DDBJ databases">
        <authorList>
            <person name="Jo J.-H."/>
        </authorList>
    </citation>
    <scope>NUCLEOTIDE SEQUENCE [LARGE SCALE GENOMIC DNA]</scope>
    <source>
        <strain evidence="2 3">PS1R-30</strain>
    </source>
</reference>
<dbReference type="Proteomes" id="UP001361239">
    <property type="component" value="Unassembled WGS sequence"/>
</dbReference>
<dbReference type="InterPro" id="IPR007534">
    <property type="entry name" value="LuxE"/>
</dbReference>
<dbReference type="InterPro" id="IPR042099">
    <property type="entry name" value="ANL_N_sf"/>
</dbReference>
<accession>A0ABU8RVK2</accession>
<gene>
    <name evidence="2" type="ORF">WG901_10305</name>
</gene>
<evidence type="ECO:0000313" key="2">
    <source>
        <dbReference type="EMBL" id="MEJ5977026.1"/>
    </source>
</evidence>
<evidence type="ECO:0000313" key="3">
    <source>
        <dbReference type="Proteomes" id="UP001361239"/>
    </source>
</evidence>
<dbReference type="EMBL" id="JBBHJZ010000002">
    <property type="protein sequence ID" value="MEJ5977026.1"/>
    <property type="molecule type" value="Genomic_DNA"/>
</dbReference>
<keyword evidence="3" id="KW-1185">Reference proteome</keyword>
<name>A0ABU8RVK2_9SPHN</name>
<protein>
    <submittedName>
        <fullName evidence="2">Acyl-protein synthetase</fullName>
    </submittedName>
</protein>
<comment type="caution">
    <text evidence="2">The sequence shown here is derived from an EMBL/GenBank/DDBJ whole genome shotgun (WGS) entry which is preliminary data.</text>
</comment>
<feature type="domain" description="Acyl-protein synthetase LuxE" evidence="1">
    <location>
        <begin position="10"/>
        <end position="357"/>
    </location>
</feature>
<evidence type="ECO:0000259" key="1">
    <source>
        <dbReference type="Pfam" id="PF04443"/>
    </source>
</evidence>
<organism evidence="2 3">
    <name type="scientific">Novosphingobium anseongense</name>
    <dbReference type="NCBI Taxonomy" id="3133436"/>
    <lineage>
        <taxon>Bacteria</taxon>
        <taxon>Pseudomonadati</taxon>
        <taxon>Pseudomonadota</taxon>
        <taxon>Alphaproteobacteria</taxon>
        <taxon>Sphingomonadales</taxon>
        <taxon>Sphingomonadaceae</taxon>
        <taxon>Novosphingobium</taxon>
    </lineage>
</organism>
<dbReference type="Pfam" id="PF04443">
    <property type="entry name" value="LuxE"/>
    <property type="match status" value="1"/>
</dbReference>